<dbReference type="STRING" id="1424659.SAMN05216368_101349"/>
<dbReference type="InterPro" id="IPR013149">
    <property type="entry name" value="ADH-like_C"/>
</dbReference>
<dbReference type="SMART" id="SM00829">
    <property type="entry name" value="PKS_ER"/>
    <property type="match status" value="1"/>
</dbReference>
<dbReference type="GO" id="GO:0016491">
    <property type="term" value="F:oxidoreductase activity"/>
    <property type="evidence" value="ECO:0007669"/>
    <property type="project" value="UniProtKB-KW"/>
</dbReference>
<dbReference type="InterPro" id="IPR020843">
    <property type="entry name" value="ER"/>
</dbReference>
<comment type="similarity">
    <text evidence="5">Belongs to the zinc-containing alcohol dehydrogenase family.</text>
</comment>
<dbReference type="PANTHER" id="PTHR43401">
    <property type="entry name" value="L-THREONINE 3-DEHYDROGENASE"/>
    <property type="match status" value="1"/>
</dbReference>
<dbReference type="AlphaFoldDB" id="A0A5E9FTV0"/>
<dbReference type="SUPFAM" id="SSF50129">
    <property type="entry name" value="GroES-like"/>
    <property type="match status" value="1"/>
</dbReference>
<dbReference type="Proteomes" id="UP000199639">
    <property type="component" value="Unassembled WGS sequence"/>
</dbReference>
<dbReference type="InterPro" id="IPR050129">
    <property type="entry name" value="Zn_alcohol_dh"/>
</dbReference>
<keyword evidence="4" id="KW-0560">Oxidoreductase</keyword>
<keyword evidence="2 5" id="KW-0479">Metal-binding</keyword>
<dbReference type="InterPro" id="IPR011032">
    <property type="entry name" value="GroES-like_sf"/>
</dbReference>
<evidence type="ECO:0000256" key="5">
    <source>
        <dbReference type="RuleBase" id="RU361277"/>
    </source>
</evidence>
<dbReference type="Pfam" id="PF08240">
    <property type="entry name" value="ADH_N"/>
    <property type="match status" value="1"/>
</dbReference>
<proteinExistence type="inferred from homology"/>
<dbReference type="InterPro" id="IPR013154">
    <property type="entry name" value="ADH-like_N"/>
</dbReference>
<dbReference type="GO" id="GO:0008270">
    <property type="term" value="F:zinc ion binding"/>
    <property type="evidence" value="ECO:0007669"/>
    <property type="project" value="InterPro"/>
</dbReference>
<evidence type="ECO:0000313" key="8">
    <source>
        <dbReference type="Proteomes" id="UP000199639"/>
    </source>
</evidence>
<protein>
    <submittedName>
        <fullName evidence="7">Alcohol dehydrogenase</fullName>
    </submittedName>
</protein>
<evidence type="ECO:0000256" key="1">
    <source>
        <dbReference type="ARBA" id="ARBA00001947"/>
    </source>
</evidence>
<dbReference type="SUPFAM" id="SSF51735">
    <property type="entry name" value="NAD(P)-binding Rossmann-fold domains"/>
    <property type="match status" value="1"/>
</dbReference>
<dbReference type="InterPro" id="IPR002328">
    <property type="entry name" value="ADH_Zn_CS"/>
</dbReference>
<comment type="cofactor">
    <cofactor evidence="1 5">
        <name>Zn(2+)</name>
        <dbReference type="ChEBI" id="CHEBI:29105"/>
    </cofactor>
</comment>
<accession>A0A5E9FTV0</accession>
<evidence type="ECO:0000313" key="7">
    <source>
        <dbReference type="EMBL" id="SDM57388.1"/>
    </source>
</evidence>
<evidence type="ECO:0000256" key="3">
    <source>
        <dbReference type="ARBA" id="ARBA00022833"/>
    </source>
</evidence>
<dbReference type="Pfam" id="PF00107">
    <property type="entry name" value="ADH_zinc_N"/>
    <property type="match status" value="1"/>
</dbReference>
<reference evidence="7 8" key="1">
    <citation type="submission" date="2016-10" db="EMBL/GenBank/DDBJ databases">
        <authorList>
            <person name="Varghese N."/>
            <person name="Submissions S."/>
        </authorList>
    </citation>
    <scope>NUCLEOTIDE SEQUENCE [LARGE SCALE GENOMIC DNA]</scope>
    <source>
        <strain evidence="7 8">CGMCC 1.11215</strain>
    </source>
</reference>
<evidence type="ECO:0000259" key="6">
    <source>
        <dbReference type="SMART" id="SM00829"/>
    </source>
</evidence>
<feature type="domain" description="Enoyl reductase (ER)" evidence="6">
    <location>
        <begin position="31"/>
        <end position="363"/>
    </location>
</feature>
<dbReference type="PANTHER" id="PTHR43401:SF5">
    <property type="entry name" value="ALCOHOL DEHYDROGENASE-RELATED"/>
    <property type="match status" value="1"/>
</dbReference>
<organism evidence="7 8">
    <name type="scientific">Cryobacterium flavum</name>
    <dbReference type="NCBI Taxonomy" id="1424659"/>
    <lineage>
        <taxon>Bacteria</taxon>
        <taxon>Bacillati</taxon>
        <taxon>Actinomycetota</taxon>
        <taxon>Actinomycetes</taxon>
        <taxon>Micrococcales</taxon>
        <taxon>Microbacteriaceae</taxon>
        <taxon>Cryobacterium</taxon>
    </lineage>
</organism>
<dbReference type="EMBL" id="FNIB01000001">
    <property type="protein sequence ID" value="SDM57388.1"/>
    <property type="molecule type" value="Genomic_DNA"/>
</dbReference>
<dbReference type="InterPro" id="IPR036291">
    <property type="entry name" value="NAD(P)-bd_dom_sf"/>
</dbReference>
<gene>
    <name evidence="7" type="ORF">SAMN05216368_101349</name>
</gene>
<keyword evidence="3 5" id="KW-0862">Zinc</keyword>
<sequence>MAQRQPASKADAPASVVQTETMKAVYFEEFGVLPMLREVPEPRLSAAGVIVRVEATGLCRSDWHGWLGHDADIALPHVPGHELVGVIDEVGPLVRRFRAGQRVTVPFVCACGECPECDAGNGQVCRNQTQPGFTHWGSYAERVALHNADVNLIAIPDDLDAGAAALLGCRFATSYRGLVHQARLQAGETLVVVGCGGVGLSAIMIGQALGATVIAVDISADALDAATRAGAAHVVNSTGLFDAEVVARIRALTVDGAQVSLEALGRENTVAISIRSLATRGRHVQIGLLADDPRMPLGTVIARELTVLGSHGMPAHDYPALLDLVLSGRLRPADLISRRISLAEAPAALAAMSTPGAPAGVTLVEVARP</sequence>
<evidence type="ECO:0000256" key="2">
    <source>
        <dbReference type="ARBA" id="ARBA00022723"/>
    </source>
</evidence>
<dbReference type="PROSITE" id="PS00059">
    <property type="entry name" value="ADH_ZINC"/>
    <property type="match status" value="1"/>
</dbReference>
<name>A0A5E9FTV0_9MICO</name>
<dbReference type="Gene3D" id="3.90.180.10">
    <property type="entry name" value="Medium-chain alcohol dehydrogenases, catalytic domain"/>
    <property type="match status" value="1"/>
</dbReference>
<evidence type="ECO:0000256" key="4">
    <source>
        <dbReference type="ARBA" id="ARBA00023002"/>
    </source>
</evidence>